<accession>A0A1M5R8Z9</accession>
<reference evidence="1 2" key="1">
    <citation type="submission" date="2016-11" db="EMBL/GenBank/DDBJ databases">
        <authorList>
            <person name="Jaros S."/>
            <person name="Januszkiewicz K."/>
            <person name="Wedrychowicz H."/>
        </authorList>
    </citation>
    <scope>NUCLEOTIDE SEQUENCE [LARGE SCALE GENOMIC DNA]</scope>
    <source>
        <strain evidence="1 2">GAS138</strain>
    </source>
</reference>
<organism evidence="1 2">
    <name type="scientific">Bradyrhizobium erythrophlei</name>
    <dbReference type="NCBI Taxonomy" id="1437360"/>
    <lineage>
        <taxon>Bacteria</taxon>
        <taxon>Pseudomonadati</taxon>
        <taxon>Pseudomonadota</taxon>
        <taxon>Alphaproteobacteria</taxon>
        <taxon>Hyphomicrobiales</taxon>
        <taxon>Nitrobacteraceae</taxon>
        <taxon>Bradyrhizobium</taxon>
    </lineage>
</organism>
<gene>
    <name evidence="1" type="ORF">SAMN05443248_4133</name>
</gene>
<dbReference type="Proteomes" id="UP000189796">
    <property type="component" value="Chromosome I"/>
</dbReference>
<protein>
    <submittedName>
        <fullName evidence="1">Uncharacterized protein</fullName>
    </submittedName>
</protein>
<name>A0A1M5R8Z9_9BRAD</name>
<sequence>MRLTCLAKLIRSAEGPQKLRGLFAAPRGASEITALMTDSTQISNKLRPPCSRCGKPLLLSTIIQAKPGSDFASITAHTGGQRPCHCILWRGGGSGLSLISISASCTCTGSLMFSATHAPVRPSSILLATRSQTDANSSEFFSGQDRPSARQVSDMWPLGPVDIQTNNACRTQYRWAWSG</sequence>
<evidence type="ECO:0000313" key="1">
    <source>
        <dbReference type="EMBL" id="SHH22832.1"/>
    </source>
</evidence>
<dbReference type="EMBL" id="LT670817">
    <property type="protein sequence ID" value="SHH22832.1"/>
    <property type="molecule type" value="Genomic_DNA"/>
</dbReference>
<proteinExistence type="predicted"/>
<dbReference type="AlphaFoldDB" id="A0A1M5R8Z9"/>
<evidence type="ECO:0000313" key="2">
    <source>
        <dbReference type="Proteomes" id="UP000189796"/>
    </source>
</evidence>